<dbReference type="GeneID" id="79317614"/>
<dbReference type="PANTHER" id="PTHR30482:SF17">
    <property type="entry name" value="ABC TRANSPORTER ATP-BINDING PROTEIN"/>
    <property type="match status" value="1"/>
</dbReference>
<feature type="transmembrane region" description="Helical" evidence="6">
    <location>
        <begin position="297"/>
        <end position="321"/>
    </location>
</feature>
<comment type="subcellular location">
    <subcellularLocation>
        <location evidence="1">Cell membrane</location>
        <topology evidence="1">Multi-pass membrane protein</topology>
    </subcellularLocation>
</comment>
<dbReference type="GO" id="GO:0005886">
    <property type="term" value="C:plasma membrane"/>
    <property type="evidence" value="ECO:0007669"/>
    <property type="project" value="UniProtKB-SubCell"/>
</dbReference>
<evidence type="ECO:0000313" key="8">
    <source>
        <dbReference type="Proteomes" id="UP001596547"/>
    </source>
</evidence>
<proteinExistence type="predicted"/>
<keyword evidence="8" id="KW-1185">Reference proteome</keyword>
<name>A0ABD6ACG2_9EURY</name>
<dbReference type="Proteomes" id="UP001596547">
    <property type="component" value="Unassembled WGS sequence"/>
</dbReference>
<dbReference type="AlphaFoldDB" id="A0ABD6ACG2"/>
<dbReference type="InterPro" id="IPR043428">
    <property type="entry name" value="LivM-like"/>
</dbReference>
<evidence type="ECO:0000256" key="5">
    <source>
        <dbReference type="ARBA" id="ARBA00023136"/>
    </source>
</evidence>
<accession>A0ABD6ACG2</accession>
<reference evidence="7 8" key="1">
    <citation type="journal article" date="2019" name="Int. J. Syst. Evol. Microbiol.">
        <title>The Global Catalogue of Microorganisms (GCM) 10K type strain sequencing project: providing services to taxonomists for standard genome sequencing and annotation.</title>
        <authorList>
            <consortium name="The Broad Institute Genomics Platform"/>
            <consortium name="The Broad Institute Genome Sequencing Center for Infectious Disease"/>
            <person name="Wu L."/>
            <person name="Ma J."/>
        </authorList>
    </citation>
    <scope>NUCLEOTIDE SEQUENCE [LARGE SCALE GENOMIC DNA]</scope>
    <source>
        <strain evidence="7 8">PSR21</strain>
    </source>
</reference>
<organism evidence="7 8">
    <name type="scientific">Halomarina halobia</name>
    <dbReference type="NCBI Taxonomy" id="3033386"/>
    <lineage>
        <taxon>Archaea</taxon>
        <taxon>Methanobacteriati</taxon>
        <taxon>Methanobacteriota</taxon>
        <taxon>Stenosarchaea group</taxon>
        <taxon>Halobacteria</taxon>
        <taxon>Halobacteriales</taxon>
        <taxon>Natronomonadaceae</taxon>
        <taxon>Halomarina</taxon>
    </lineage>
</organism>
<evidence type="ECO:0000313" key="7">
    <source>
        <dbReference type="EMBL" id="MFC7318213.1"/>
    </source>
</evidence>
<comment type="caution">
    <text evidence="7">The sequence shown here is derived from an EMBL/GenBank/DDBJ whole genome shotgun (WGS) entry which is preliminary data.</text>
</comment>
<evidence type="ECO:0000256" key="3">
    <source>
        <dbReference type="ARBA" id="ARBA00022692"/>
    </source>
</evidence>
<feature type="transmembrane region" description="Helical" evidence="6">
    <location>
        <begin position="128"/>
        <end position="146"/>
    </location>
</feature>
<feature type="transmembrane region" description="Helical" evidence="6">
    <location>
        <begin position="102"/>
        <end position="123"/>
    </location>
</feature>
<evidence type="ECO:0000256" key="1">
    <source>
        <dbReference type="ARBA" id="ARBA00004651"/>
    </source>
</evidence>
<dbReference type="Pfam" id="PF02653">
    <property type="entry name" value="BPD_transp_2"/>
    <property type="match status" value="1"/>
</dbReference>
<evidence type="ECO:0000256" key="6">
    <source>
        <dbReference type="SAM" id="Phobius"/>
    </source>
</evidence>
<dbReference type="InterPro" id="IPR001851">
    <property type="entry name" value="ABC_transp_permease"/>
</dbReference>
<evidence type="ECO:0000256" key="4">
    <source>
        <dbReference type="ARBA" id="ARBA00022989"/>
    </source>
</evidence>
<dbReference type="EMBL" id="JBHTBF010000003">
    <property type="protein sequence ID" value="MFC7318213.1"/>
    <property type="molecule type" value="Genomic_DNA"/>
</dbReference>
<sequence>MAVGLSQRVASLSGRVQWVVGVALLVAFLAVPQVYGSYQTGLAVELLVLLLFAASYDLLIGYTGVVSFGHALPYGAAAYAMGMAMTGRPLPLIPEAGVSFPVAVGIALFAVVIISLITGWLAFRLSGVYFAVLTLAFSMVGYYAVFESTEFTGGDNGMLVTRPDLLGLPLSDYVTYYYFTLWIVLVSFLLMRRLTNSPFGRVLVSIRENEDRARFLGYDTNHYKLAVFVVAGLFAGVAGILQGLYLNILTPNMMYWSTGGDALLVTLIGGMGTLWGVIFGAVFLLGARELLTGFIEGWPIVLGVVYVLFVLFVPDGIAGFLTDRSRSAWDVVSDLRGSDESDES</sequence>
<feature type="transmembrane region" description="Helical" evidence="6">
    <location>
        <begin position="173"/>
        <end position="191"/>
    </location>
</feature>
<protein>
    <submittedName>
        <fullName evidence="7">Branched-chain amino acid ABC transporter permease</fullName>
    </submittedName>
</protein>
<dbReference type="CDD" id="cd06581">
    <property type="entry name" value="TM_PBP1_LivM_like"/>
    <property type="match status" value="1"/>
</dbReference>
<gene>
    <name evidence="7" type="ORF">ACFQPE_15625</name>
</gene>
<feature type="transmembrane region" description="Helical" evidence="6">
    <location>
        <begin position="225"/>
        <end position="250"/>
    </location>
</feature>
<feature type="transmembrane region" description="Helical" evidence="6">
    <location>
        <begin position="16"/>
        <end position="35"/>
    </location>
</feature>
<keyword evidence="5 6" id="KW-0472">Membrane</keyword>
<keyword evidence="3 6" id="KW-0812">Transmembrane</keyword>
<dbReference type="PANTHER" id="PTHR30482">
    <property type="entry name" value="HIGH-AFFINITY BRANCHED-CHAIN AMINO ACID TRANSPORT SYSTEM PERMEASE"/>
    <property type="match status" value="1"/>
</dbReference>
<evidence type="ECO:0000256" key="2">
    <source>
        <dbReference type="ARBA" id="ARBA00022475"/>
    </source>
</evidence>
<dbReference type="RefSeq" id="WP_276305991.1">
    <property type="nucleotide sequence ID" value="NZ_CP119993.1"/>
</dbReference>
<keyword evidence="4 6" id="KW-1133">Transmembrane helix</keyword>
<keyword evidence="2" id="KW-1003">Cell membrane</keyword>
<feature type="transmembrane region" description="Helical" evidence="6">
    <location>
        <begin position="262"/>
        <end position="285"/>
    </location>
</feature>